<evidence type="ECO:0000313" key="1">
    <source>
        <dbReference type="EMBL" id="QHQ23259.1"/>
    </source>
</evidence>
<organism evidence="1 2">
    <name type="scientific">Pectobacterium parvum</name>
    <dbReference type="NCBI Taxonomy" id="2778550"/>
    <lineage>
        <taxon>Bacteria</taxon>
        <taxon>Pseudomonadati</taxon>
        <taxon>Pseudomonadota</taxon>
        <taxon>Gammaproteobacteria</taxon>
        <taxon>Enterobacterales</taxon>
        <taxon>Pectobacteriaceae</taxon>
        <taxon>Pectobacterium</taxon>
    </lineage>
</organism>
<evidence type="ECO:0000313" key="2">
    <source>
        <dbReference type="Proteomes" id="UP000464054"/>
    </source>
</evidence>
<proteinExistence type="predicted"/>
<dbReference type="EMBL" id="CP046377">
    <property type="protein sequence ID" value="QHQ23259.1"/>
    <property type="molecule type" value="Genomic_DNA"/>
</dbReference>
<dbReference type="RefSeq" id="WP_146754369.1">
    <property type="nucleotide sequence ID" value="NZ_CP087392.1"/>
</dbReference>
<protein>
    <submittedName>
        <fullName evidence="1">Uncharacterized protein</fullName>
    </submittedName>
</protein>
<sequence length="138" mass="15107">MFSSRCNNIFYKNLKTERIFMTIGTGTAYRDANFTVTNHFNDYNGVSGHYAQSSNTPSPVIGARSSSDYWGSISQNIRRVSTSSEQVHKCESVGSPTGIRVPTLSASVDRETSSSPDLDKGGVASFFTSCFSCFKKDN</sequence>
<gene>
    <name evidence="1" type="ORF">GMX10_03560</name>
</gene>
<dbReference type="GeneID" id="90772909"/>
<name>A0AAP9IF30_9GAMM</name>
<dbReference type="Proteomes" id="UP000464054">
    <property type="component" value="Chromosome"/>
</dbReference>
<accession>A0AAP9IF30</accession>
<reference evidence="2" key="1">
    <citation type="submission" date="2019-11" db="EMBL/GenBank/DDBJ databases">
        <authorList>
            <person name="Jee S."/>
        </authorList>
    </citation>
    <scope>NUCLEOTIDE SEQUENCE [LARGE SCALE GENOMIC DNA]</scope>
    <source>
        <strain evidence="2">PZ1</strain>
    </source>
</reference>
<dbReference type="AlphaFoldDB" id="A0AAP9IF30"/>